<keyword evidence="3" id="KW-1185">Reference proteome</keyword>
<evidence type="ECO:0000259" key="1">
    <source>
        <dbReference type="Pfam" id="PF00535"/>
    </source>
</evidence>
<gene>
    <name evidence="2" type="ORF">A4V09_19405</name>
</gene>
<dbReference type="PANTHER" id="PTHR22916:SF3">
    <property type="entry name" value="UDP-GLCNAC:BETAGAL BETA-1,3-N-ACETYLGLUCOSAMINYLTRANSFERASE-LIKE PROTEIN 1"/>
    <property type="match status" value="1"/>
</dbReference>
<dbReference type="Pfam" id="PF00535">
    <property type="entry name" value="Glycos_transf_2"/>
    <property type="match status" value="1"/>
</dbReference>
<dbReference type="InterPro" id="IPR001173">
    <property type="entry name" value="Glyco_trans_2-like"/>
</dbReference>
<reference evidence="2" key="1">
    <citation type="submission" date="2017-04" db="EMBL/GenBank/DDBJ databases">
        <title>Complete Genome Sequences of Twelve Strains of a Stable Defined Moderately Diverse Mouse Microbiota 2 (sDMDMm2).</title>
        <authorList>
            <person name="Uchimura Y."/>
            <person name="Wyss M."/>
            <person name="Brugiroux S."/>
            <person name="Limenitakis J.P."/>
            <person name="Stecher B."/>
            <person name="McCoy K.D."/>
            <person name="Macpherson A.J."/>
        </authorList>
    </citation>
    <scope>NUCLEOTIDE SEQUENCE</scope>
    <source>
        <strain evidence="2">YL58</strain>
    </source>
</reference>
<evidence type="ECO:0000313" key="2">
    <source>
        <dbReference type="EMBL" id="ANU78757.1"/>
    </source>
</evidence>
<dbReference type="EMBL" id="CP015405">
    <property type="protein sequence ID" value="ANU78757.1"/>
    <property type="molecule type" value="Genomic_DNA"/>
</dbReference>
<dbReference type="AlphaFoldDB" id="A0A1C7IGF8"/>
<feature type="domain" description="Glycosyltransferase 2-like" evidence="1">
    <location>
        <begin position="4"/>
        <end position="120"/>
    </location>
</feature>
<dbReference type="CDD" id="cd00761">
    <property type="entry name" value="Glyco_tranf_GTA_type"/>
    <property type="match status" value="1"/>
</dbReference>
<name>A0A1C7IGF8_9FIRM</name>
<organism evidence="2 3">
    <name type="scientific">Blautia pseudococcoides</name>
    <dbReference type="NCBI Taxonomy" id="1796616"/>
    <lineage>
        <taxon>Bacteria</taxon>
        <taxon>Bacillati</taxon>
        <taxon>Bacillota</taxon>
        <taxon>Clostridia</taxon>
        <taxon>Lachnospirales</taxon>
        <taxon>Lachnospiraceae</taxon>
        <taxon>Blautia</taxon>
    </lineage>
</organism>
<dbReference type="SUPFAM" id="SSF53448">
    <property type="entry name" value="Nucleotide-diphospho-sugar transferases"/>
    <property type="match status" value="1"/>
</dbReference>
<sequence length="296" mass="34190">MLLTVFTPAFNRAHTLIRTYKSLQAQTCKDFIWLVVDDGSTDNTAELICSWKKENNNFEIQYIYKKNGGMHTAHNTAYENIYTELNVCIDSDDYMPEDAVELILEKWSKIKNKGYAGIVGLDADSCTGKVIGKDFQKGLQEITLSGYYAAGGRGDKKQVYRTDIINKYPPYPTFEGEKYFSLSYKYLLIDQDYKLAVLNKILCYVEYQQDGSSNNMLRQYYVNPKGFAEWRKIRMRYDLSYKRCIMDCIHYCSSSILCGNKNYISQSPYKKLALLCSPAGWLLANYIKISNKRDTL</sequence>
<protein>
    <submittedName>
        <fullName evidence="2">Glycosyltransferase</fullName>
    </submittedName>
</protein>
<dbReference type="OrthoDB" id="9810303at2"/>
<dbReference type="GO" id="GO:0016758">
    <property type="term" value="F:hexosyltransferase activity"/>
    <property type="evidence" value="ECO:0007669"/>
    <property type="project" value="UniProtKB-ARBA"/>
</dbReference>
<dbReference type="PANTHER" id="PTHR22916">
    <property type="entry name" value="GLYCOSYLTRANSFERASE"/>
    <property type="match status" value="1"/>
</dbReference>
<dbReference type="Proteomes" id="UP000092574">
    <property type="component" value="Chromosome"/>
</dbReference>
<accession>A0A1C7IGF8</accession>
<proteinExistence type="predicted"/>
<evidence type="ECO:0000313" key="3">
    <source>
        <dbReference type="Proteomes" id="UP000092574"/>
    </source>
</evidence>
<dbReference type="STRING" id="1796616.A4V09_19405"/>
<dbReference type="InterPro" id="IPR029044">
    <property type="entry name" value="Nucleotide-diphossugar_trans"/>
</dbReference>
<dbReference type="KEGG" id="byl:A4V09_19405"/>
<dbReference type="Gene3D" id="3.90.550.10">
    <property type="entry name" value="Spore Coat Polysaccharide Biosynthesis Protein SpsA, Chain A"/>
    <property type="match status" value="1"/>
</dbReference>